<dbReference type="GO" id="GO:0006355">
    <property type="term" value="P:regulation of DNA-templated transcription"/>
    <property type="evidence" value="ECO:0007669"/>
    <property type="project" value="InterPro"/>
</dbReference>
<gene>
    <name evidence="4" type="ORF">C1C91_19780</name>
</gene>
<dbReference type="InterPro" id="IPR016032">
    <property type="entry name" value="Sig_transdc_resp-reg_C-effctor"/>
</dbReference>
<dbReference type="PROSITE" id="PS50043">
    <property type="entry name" value="HTH_LUXR_2"/>
    <property type="match status" value="1"/>
</dbReference>
<evidence type="ECO:0000256" key="3">
    <source>
        <dbReference type="ARBA" id="ARBA00023163"/>
    </source>
</evidence>
<keyword evidence="3" id="KW-0804">Transcription</keyword>
<dbReference type="Pfam" id="PF00196">
    <property type="entry name" value="GerE"/>
    <property type="match status" value="1"/>
</dbReference>
<dbReference type="AlphaFoldDB" id="A0A3S7P5Q5"/>
<keyword evidence="1" id="KW-0805">Transcription regulation</keyword>
<organism evidence="4 5">
    <name type="scientific">Aeromonas caviae</name>
    <name type="common">Aeromonas punctata</name>
    <dbReference type="NCBI Taxonomy" id="648"/>
    <lineage>
        <taxon>Bacteria</taxon>
        <taxon>Pseudomonadati</taxon>
        <taxon>Pseudomonadota</taxon>
        <taxon>Gammaproteobacteria</taxon>
        <taxon>Aeromonadales</taxon>
        <taxon>Aeromonadaceae</taxon>
        <taxon>Aeromonas</taxon>
    </lineage>
</organism>
<dbReference type="PANTHER" id="PTHR44688:SF16">
    <property type="entry name" value="DNA-BINDING TRANSCRIPTIONAL ACTIVATOR DEVR_DOSR"/>
    <property type="match status" value="1"/>
</dbReference>
<evidence type="ECO:0000256" key="2">
    <source>
        <dbReference type="ARBA" id="ARBA00023125"/>
    </source>
</evidence>
<dbReference type="EMBL" id="CP025706">
    <property type="protein sequence ID" value="AXB06901.1"/>
    <property type="molecule type" value="Genomic_DNA"/>
</dbReference>
<accession>A0A3S7P5Q5</accession>
<keyword evidence="2" id="KW-0238">DNA-binding</keyword>
<evidence type="ECO:0000256" key="1">
    <source>
        <dbReference type="ARBA" id="ARBA00023015"/>
    </source>
</evidence>
<dbReference type="Gene3D" id="1.10.10.10">
    <property type="entry name" value="Winged helix-like DNA-binding domain superfamily/Winged helix DNA-binding domain"/>
    <property type="match status" value="1"/>
</dbReference>
<dbReference type="RefSeq" id="WP_111897004.1">
    <property type="nucleotide sequence ID" value="NZ_CAWNXP010000231.1"/>
</dbReference>
<reference evidence="4" key="1">
    <citation type="journal article" date="2019" name="J Environ">
        <title>Genetic characterization and potential molecular dissemination mechanism of tet (31) gene in Aeromonas caviae from an oxytetracycline wastewater treatment system.</title>
        <authorList>
            <person name="Shi Y."/>
            <person name="Tian Z."/>
            <person name="Leclercq S.O."/>
            <person name="Zhang H."/>
            <person name="Yang M."/>
            <person name="Zhang Y."/>
        </authorList>
    </citation>
    <scope>NUCLEOTIDE SEQUENCE</scope>
    <source>
        <strain evidence="4">T25-39</strain>
    </source>
</reference>
<dbReference type="PANTHER" id="PTHR44688">
    <property type="entry name" value="DNA-BINDING TRANSCRIPTIONAL ACTIVATOR DEVR_DOSR"/>
    <property type="match status" value="1"/>
</dbReference>
<evidence type="ECO:0000313" key="4">
    <source>
        <dbReference type="EMBL" id="AXB06901.1"/>
    </source>
</evidence>
<dbReference type="Proteomes" id="UP000266778">
    <property type="component" value="Chromosome"/>
</dbReference>
<protein>
    <submittedName>
        <fullName evidence="4">Helix-turn-helix transcriptional regulator</fullName>
    </submittedName>
</protein>
<dbReference type="SMART" id="SM00421">
    <property type="entry name" value="HTH_LUXR"/>
    <property type="match status" value="1"/>
</dbReference>
<name>A0A3S7P5Q5_AERCA</name>
<dbReference type="CDD" id="cd06170">
    <property type="entry name" value="LuxR_C_like"/>
    <property type="match status" value="1"/>
</dbReference>
<sequence length="264" mass="29948">MQLNVADLAFHQRLGRLLNDMGSETFWQQLAAFLCEQVEFDTWVAMLFRQDMPPLVLADNAVNYANDNLFADYMHGLYLLDPFYSFALKCPAAGVYRLDEVAPDSFRDTEYCRHYFSRNVVTDELQFLLPLPQGTLSLSLGSQRRFKSSEIGICSLVSPWLLPMLRIAARLEERLRQPQGNPLQQSRQQLEEALRLRGTTPLTNREVEVALLILGGHSTKGVARELAISLETAKVHRRNLYAKLGVSSQAALFLLFADLQQLLS</sequence>
<dbReference type="GO" id="GO:0003677">
    <property type="term" value="F:DNA binding"/>
    <property type="evidence" value="ECO:0007669"/>
    <property type="project" value="UniProtKB-KW"/>
</dbReference>
<dbReference type="InterPro" id="IPR000792">
    <property type="entry name" value="Tscrpt_reg_LuxR_C"/>
</dbReference>
<proteinExistence type="predicted"/>
<dbReference type="PRINTS" id="PR00038">
    <property type="entry name" value="HTHLUXR"/>
</dbReference>
<evidence type="ECO:0000313" key="5">
    <source>
        <dbReference type="Proteomes" id="UP000266778"/>
    </source>
</evidence>
<dbReference type="SUPFAM" id="SSF46894">
    <property type="entry name" value="C-terminal effector domain of the bipartite response regulators"/>
    <property type="match status" value="1"/>
</dbReference>
<dbReference type="InterPro" id="IPR036388">
    <property type="entry name" value="WH-like_DNA-bd_sf"/>
</dbReference>